<dbReference type="EMBL" id="JAPUUL010002796">
    <property type="protein sequence ID" value="KAJ8124753.1"/>
    <property type="molecule type" value="Genomic_DNA"/>
</dbReference>
<reference evidence="1" key="1">
    <citation type="submission" date="2022-12" db="EMBL/GenBank/DDBJ databases">
        <title>Genome Sequence of Lasiodiplodia mahajangana.</title>
        <authorList>
            <person name="Buettner E."/>
        </authorList>
    </citation>
    <scope>NUCLEOTIDE SEQUENCE</scope>
    <source>
        <strain evidence="1">VT137</strain>
    </source>
</reference>
<evidence type="ECO:0000313" key="1">
    <source>
        <dbReference type="EMBL" id="KAJ8124753.1"/>
    </source>
</evidence>
<evidence type="ECO:0000313" key="2">
    <source>
        <dbReference type="Proteomes" id="UP001153332"/>
    </source>
</evidence>
<keyword evidence="2" id="KW-1185">Reference proteome</keyword>
<sequence length="112" mass="12203">MKTWSTLALLVSLSTAASILTPDSVEVRQPYVFGGSLKSGSAPVPEDAPAEYYTAPATLPEEHTTRALIEVPDDLANKVQQVQRREISKKPRGPITAQDFYEVHLPGLVIVM</sequence>
<gene>
    <name evidence="1" type="ORF">O1611_g8887</name>
</gene>
<organism evidence="1 2">
    <name type="scientific">Lasiodiplodia mahajangana</name>
    <dbReference type="NCBI Taxonomy" id="1108764"/>
    <lineage>
        <taxon>Eukaryota</taxon>
        <taxon>Fungi</taxon>
        <taxon>Dikarya</taxon>
        <taxon>Ascomycota</taxon>
        <taxon>Pezizomycotina</taxon>
        <taxon>Dothideomycetes</taxon>
        <taxon>Dothideomycetes incertae sedis</taxon>
        <taxon>Botryosphaeriales</taxon>
        <taxon>Botryosphaeriaceae</taxon>
        <taxon>Lasiodiplodia</taxon>
    </lineage>
</organism>
<protein>
    <submittedName>
        <fullName evidence="1">Uncharacterized protein</fullName>
    </submittedName>
</protein>
<dbReference type="Proteomes" id="UP001153332">
    <property type="component" value="Unassembled WGS sequence"/>
</dbReference>
<name>A0ACC2JC43_9PEZI</name>
<accession>A0ACC2JC43</accession>
<proteinExistence type="predicted"/>
<comment type="caution">
    <text evidence="1">The sequence shown here is derived from an EMBL/GenBank/DDBJ whole genome shotgun (WGS) entry which is preliminary data.</text>
</comment>